<dbReference type="EMBL" id="UFYD01000001">
    <property type="protein sequence ID" value="STD05088.1"/>
    <property type="molecule type" value="Genomic_DNA"/>
</dbReference>
<evidence type="ECO:0000259" key="1">
    <source>
        <dbReference type="Pfam" id="PF06527"/>
    </source>
</evidence>
<accession>A0A7Z7LY65</accession>
<dbReference type="RefSeq" id="WP_115172537.1">
    <property type="nucleotide sequence ID" value="NZ_JACLEQ010000012.1"/>
</dbReference>
<dbReference type="AlphaFoldDB" id="A0A7Z7LY65"/>
<evidence type="ECO:0000313" key="3">
    <source>
        <dbReference type="Proteomes" id="UP000254876"/>
    </source>
</evidence>
<organism evidence="2 3">
    <name type="scientific">Elizabethkingia anophelis</name>
    <dbReference type="NCBI Taxonomy" id="1117645"/>
    <lineage>
        <taxon>Bacteria</taxon>
        <taxon>Pseudomonadati</taxon>
        <taxon>Bacteroidota</taxon>
        <taxon>Flavobacteriia</taxon>
        <taxon>Flavobacteriales</taxon>
        <taxon>Weeksellaceae</taxon>
        <taxon>Elizabethkingia</taxon>
    </lineage>
</organism>
<dbReference type="InterPro" id="IPR009492">
    <property type="entry name" value="TniQ"/>
</dbReference>
<reference evidence="2 3" key="1">
    <citation type="submission" date="2018-06" db="EMBL/GenBank/DDBJ databases">
        <authorList>
            <consortium name="Pathogen Informatics"/>
            <person name="Doyle S."/>
        </authorList>
    </citation>
    <scope>NUCLEOTIDE SEQUENCE [LARGE SCALE GENOMIC DNA]</scope>
    <source>
        <strain evidence="2 3">NCTC10588</strain>
    </source>
</reference>
<gene>
    <name evidence="2" type="ORF">NCTC10588_02208</name>
</gene>
<feature type="domain" description="TniQ" evidence="1">
    <location>
        <begin position="16"/>
        <end position="146"/>
    </location>
</feature>
<protein>
    <recommendedName>
        <fullName evidence="1">TniQ domain-containing protein</fullName>
    </recommendedName>
</protein>
<name>A0A7Z7LY65_9FLAO</name>
<evidence type="ECO:0000313" key="2">
    <source>
        <dbReference type="EMBL" id="STD05088.1"/>
    </source>
</evidence>
<proteinExistence type="predicted"/>
<sequence length="323" mass="38562">MVYIKEYKKNIFPAYLSPFKEELFSSWYCRLAISHGVKPLTLVKNNFDYNAPIFNRDIDNMGPKYLIDFLYLHTPLYRKSIRNLFLESYAGTYFSDNSENRNNILALGLNHRDRKRFGTMCCPKCLSRNPYYRKEWRLFTSIVCTRCNSYLIDRCPNCEKPISYHRIYNSGNQSVPDLSMPFSLCWCCKKNLASIESGLPTEKELRYQRYINKTLKDGYNEYSNYSFSFIRGIIILCRASRSKKFKQRLGKLLQSIYKVEFYPIEKAISLWSHKERLETLPYIFKFIEDAEILKEEREYFKISRSYLGQDITIDFWLHSLLNL</sequence>
<dbReference type="Pfam" id="PF06527">
    <property type="entry name" value="TniQ"/>
    <property type="match status" value="1"/>
</dbReference>
<comment type="caution">
    <text evidence="2">The sequence shown here is derived from an EMBL/GenBank/DDBJ whole genome shotgun (WGS) entry which is preliminary data.</text>
</comment>
<dbReference type="Proteomes" id="UP000254876">
    <property type="component" value="Unassembled WGS sequence"/>
</dbReference>